<dbReference type="AlphaFoldDB" id="A0A6G7VHV8"/>
<dbReference type="InterPro" id="IPR051686">
    <property type="entry name" value="Lipoprotein_DolP"/>
</dbReference>
<name>A0A6G7VHV8_9RHOB</name>
<dbReference type="Gene3D" id="3.30.1340.30">
    <property type="match status" value="1"/>
</dbReference>
<dbReference type="Proteomes" id="UP000500791">
    <property type="component" value="Chromosome"/>
</dbReference>
<feature type="domain" description="BON" evidence="1">
    <location>
        <begin position="47"/>
        <end position="115"/>
    </location>
</feature>
<dbReference type="KEGG" id="mon:G8E03_00900"/>
<feature type="domain" description="BON" evidence="1">
    <location>
        <begin position="123"/>
        <end position="191"/>
    </location>
</feature>
<reference evidence="2 3" key="1">
    <citation type="submission" date="2020-03" db="EMBL/GenBank/DDBJ databases">
        <title>Complete genome sequence of Monaibacterium sp. ALG8 with diverse plasmids.</title>
        <authorList>
            <person name="Sun C."/>
        </authorList>
    </citation>
    <scope>NUCLEOTIDE SEQUENCE [LARGE SCALE GENOMIC DNA]</scope>
    <source>
        <strain evidence="2 3">ALG8</strain>
    </source>
</reference>
<evidence type="ECO:0000313" key="2">
    <source>
        <dbReference type="EMBL" id="QIK39438.1"/>
    </source>
</evidence>
<protein>
    <submittedName>
        <fullName evidence="2">BON domain-containing protein</fullName>
    </submittedName>
</protein>
<dbReference type="RefSeq" id="WP_166187571.1">
    <property type="nucleotide sequence ID" value="NZ_CP049811.1"/>
</dbReference>
<dbReference type="InterPro" id="IPR007055">
    <property type="entry name" value="BON_dom"/>
</dbReference>
<accession>A0A6G7VHV8</accession>
<dbReference type="PROSITE" id="PS50914">
    <property type="entry name" value="BON"/>
    <property type="match status" value="2"/>
</dbReference>
<sequence length="200" mass="21511">MILRNGMIVAGLAAMAVLGACAPVIFGGVATGAVSTAQTRSTGEALTDAEIKLRISDALLQEDSTLFSQVETSVTEGRVVLLGAVSSQADRQRAEQLARGINDVREVINELIVADRGWREIANDTRIDTEISARILGAEDVLSVNYDIETVNGTVHVMGLARSMEELQRVTEIASRVSGVRQVVSHALLTTDPRRRRDNT</sequence>
<dbReference type="PROSITE" id="PS51257">
    <property type="entry name" value="PROKAR_LIPOPROTEIN"/>
    <property type="match status" value="1"/>
</dbReference>
<dbReference type="PANTHER" id="PTHR34606">
    <property type="entry name" value="BON DOMAIN-CONTAINING PROTEIN"/>
    <property type="match status" value="1"/>
</dbReference>
<dbReference type="EMBL" id="CP049811">
    <property type="protein sequence ID" value="QIK39438.1"/>
    <property type="molecule type" value="Genomic_DNA"/>
</dbReference>
<dbReference type="InterPro" id="IPR014004">
    <property type="entry name" value="Transpt-assoc_nodulatn_dom_bac"/>
</dbReference>
<keyword evidence="3" id="KW-1185">Reference proteome</keyword>
<gene>
    <name evidence="2" type="ORF">G8E03_00900</name>
</gene>
<evidence type="ECO:0000313" key="3">
    <source>
        <dbReference type="Proteomes" id="UP000500791"/>
    </source>
</evidence>
<dbReference type="Pfam" id="PF04972">
    <property type="entry name" value="BON"/>
    <property type="match status" value="2"/>
</dbReference>
<dbReference type="PANTHER" id="PTHR34606:SF15">
    <property type="entry name" value="BON DOMAIN-CONTAINING PROTEIN"/>
    <property type="match status" value="1"/>
</dbReference>
<evidence type="ECO:0000259" key="1">
    <source>
        <dbReference type="PROSITE" id="PS50914"/>
    </source>
</evidence>
<organism evidence="2 3">
    <name type="scientific">Pontivivens nitratireducens</name>
    <dbReference type="NCBI Taxonomy" id="2758038"/>
    <lineage>
        <taxon>Bacteria</taxon>
        <taxon>Pseudomonadati</taxon>
        <taxon>Pseudomonadota</taxon>
        <taxon>Alphaproteobacteria</taxon>
        <taxon>Rhodobacterales</taxon>
        <taxon>Paracoccaceae</taxon>
        <taxon>Pontivivens</taxon>
    </lineage>
</organism>
<dbReference type="SMART" id="SM00749">
    <property type="entry name" value="BON"/>
    <property type="match status" value="2"/>
</dbReference>
<proteinExistence type="predicted"/>